<gene>
    <name evidence="2" type="ORF">DWB77_03650</name>
</gene>
<keyword evidence="3" id="KW-1185">Reference proteome</keyword>
<feature type="region of interest" description="Disordered" evidence="1">
    <location>
        <begin position="1"/>
        <end position="28"/>
    </location>
</feature>
<name>A0A387HKY1_9ACTN</name>
<dbReference type="EMBL" id="CP032698">
    <property type="protein sequence ID" value="AYG81502.1"/>
    <property type="molecule type" value="Genomic_DNA"/>
</dbReference>
<evidence type="ECO:0000313" key="3">
    <source>
        <dbReference type="Proteomes" id="UP000271554"/>
    </source>
</evidence>
<reference evidence="2 3" key="1">
    <citation type="submission" date="2018-10" db="EMBL/GenBank/DDBJ databases">
        <title>Relationship between Morphology and Antimicrobial Activity in Streptomyces.</title>
        <authorList>
            <person name="Kang H.J."/>
            <person name="Kim S.B."/>
        </authorList>
    </citation>
    <scope>NUCLEOTIDE SEQUENCE [LARGE SCALE GENOMIC DNA]</scope>
    <source>
        <strain evidence="2 3">BH38</strain>
    </source>
</reference>
<evidence type="ECO:0000313" key="2">
    <source>
        <dbReference type="EMBL" id="AYG81502.1"/>
    </source>
</evidence>
<accession>A0A387HKY1</accession>
<dbReference type="RefSeq" id="WP_246033563.1">
    <property type="nucleotide sequence ID" value="NZ_CP032698.1"/>
</dbReference>
<organism evidence="2 3">
    <name type="scientific">Streptomyces hundungensis</name>
    <dbReference type="NCBI Taxonomy" id="1077946"/>
    <lineage>
        <taxon>Bacteria</taxon>
        <taxon>Bacillati</taxon>
        <taxon>Actinomycetota</taxon>
        <taxon>Actinomycetes</taxon>
        <taxon>Kitasatosporales</taxon>
        <taxon>Streptomycetaceae</taxon>
        <taxon>Streptomyces</taxon>
    </lineage>
</organism>
<sequence>MNDHDEPTTGRPPTVEPAPVEPGSVEPAPRRRRRLVPLVAGAVALLLVAGGTVWALAELSDADRTAPTVLQASPGAAATPPPRAAAPVRTGLGGRLLPLPPGYELGPDIGEFGNDSTFGAQQAIAMLKDGGRHLPADEREKNDKAIDGLKVQGVALRSYAKDGVVTEMRLSQMENTKAIRELNSFQGEFAHALKALRAGPKVTGHANAVCFLLPKDDELRLDAMFCNAFEGNVMVGTYTYGPAPLDTEVAAQLLGKQLDLIKSPGESV</sequence>
<dbReference type="KEGG" id="shun:DWB77_03650"/>
<protein>
    <submittedName>
        <fullName evidence="2">Uncharacterized protein</fullName>
    </submittedName>
</protein>
<proteinExistence type="predicted"/>
<dbReference type="Proteomes" id="UP000271554">
    <property type="component" value="Chromosome"/>
</dbReference>
<dbReference type="AlphaFoldDB" id="A0A387HKY1"/>
<evidence type="ECO:0000256" key="1">
    <source>
        <dbReference type="SAM" id="MobiDB-lite"/>
    </source>
</evidence>